<comment type="caution">
    <text evidence="2">The sequence shown here is derived from an EMBL/GenBank/DDBJ whole genome shotgun (WGS) entry which is preliminary data.</text>
</comment>
<evidence type="ECO:0008006" key="4">
    <source>
        <dbReference type="Google" id="ProtNLM"/>
    </source>
</evidence>
<feature type="chain" id="PRO_5045413967" description="Secreted protein" evidence="1">
    <location>
        <begin position="24"/>
        <end position="106"/>
    </location>
</feature>
<feature type="signal peptide" evidence="1">
    <location>
        <begin position="1"/>
        <end position="23"/>
    </location>
</feature>
<evidence type="ECO:0000313" key="3">
    <source>
        <dbReference type="Proteomes" id="UP001444071"/>
    </source>
</evidence>
<accession>A0ABV0WXN9</accession>
<sequence length="106" mass="11533">MRHYLLVLLACLVFVGALYLADATRVQPVVCPHSDSHEAKGSKGPHCGQQHLNSAIKHAHVATFHERGAPFPFDVKEVNICEFASPRQLGKRGVGCVGWTKVTGEC</sequence>
<dbReference type="EMBL" id="JAHRIM010073076">
    <property type="protein sequence ID" value="MEQ2273834.1"/>
    <property type="molecule type" value="Genomic_DNA"/>
</dbReference>
<organism evidence="2 3">
    <name type="scientific">Xenotaenia resolanae</name>
    <dbReference type="NCBI Taxonomy" id="208358"/>
    <lineage>
        <taxon>Eukaryota</taxon>
        <taxon>Metazoa</taxon>
        <taxon>Chordata</taxon>
        <taxon>Craniata</taxon>
        <taxon>Vertebrata</taxon>
        <taxon>Euteleostomi</taxon>
        <taxon>Actinopterygii</taxon>
        <taxon>Neopterygii</taxon>
        <taxon>Teleostei</taxon>
        <taxon>Neoteleostei</taxon>
        <taxon>Acanthomorphata</taxon>
        <taxon>Ovalentaria</taxon>
        <taxon>Atherinomorphae</taxon>
        <taxon>Cyprinodontiformes</taxon>
        <taxon>Goodeidae</taxon>
        <taxon>Xenotaenia</taxon>
    </lineage>
</organism>
<protein>
    <recommendedName>
        <fullName evidence="4">Secreted protein</fullName>
    </recommendedName>
</protein>
<name>A0ABV0WXN9_9TELE</name>
<dbReference type="Proteomes" id="UP001444071">
    <property type="component" value="Unassembled WGS sequence"/>
</dbReference>
<gene>
    <name evidence="2" type="ORF">XENORESO_009701</name>
</gene>
<evidence type="ECO:0000256" key="1">
    <source>
        <dbReference type="SAM" id="SignalP"/>
    </source>
</evidence>
<evidence type="ECO:0000313" key="2">
    <source>
        <dbReference type="EMBL" id="MEQ2273834.1"/>
    </source>
</evidence>
<keyword evidence="3" id="KW-1185">Reference proteome</keyword>
<keyword evidence="1" id="KW-0732">Signal</keyword>
<proteinExistence type="predicted"/>
<reference evidence="2 3" key="1">
    <citation type="submission" date="2021-06" db="EMBL/GenBank/DDBJ databases">
        <authorList>
            <person name="Palmer J.M."/>
        </authorList>
    </citation>
    <scope>NUCLEOTIDE SEQUENCE [LARGE SCALE GENOMIC DNA]</scope>
    <source>
        <strain evidence="2 3">XR_2019</strain>
        <tissue evidence="2">Muscle</tissue>
    </source>
</reference>